<dbReference type="PANTHER" id="PTHR45783:SF3">
    <property type="entry name" value="KINESIN LIGHT CHAIN"/>
    <property type="match status" value="1"/>
</dbReference>
<evidence type="ECO:0000256" key="6">
    <source>
        <dbReference type="ARBA" id="ARBA00022803"/>
    </source>
</evidence>
<feature type="domain" description="NB-ARC" evidence="12">
    <location>
        <begin position="374"/>
        <end position="531"/>
    </location>
</feature>
<evidence type="ECO:0000256" key="1">
    <source>
        <dbReference type="ARBA" id="ARBA00004245"/>
    </source>
</evidence>
<evidence type="ECO:0000256" key="5">
    <source>
        <dbReference type="ARBA" id="ARBA00022737"/>
    </source>
</evidence>
<name>A0ABR4B6W2_9LECA</name>
<dbReference type="Gene3D" id="3.40.50.300">
    <property type="entry name" value="P-loop containing nucleotide triphosphate hydrolases"/>
    <property type="match status" value="1"/>
</dbReference>
<evidence type="ECO:0000256" key="7">
    <source>
        <dbReference type="ARBA" id="ARBA00023054"/>
    </source>
</evidence>
<feature type="compositionally biased region" description="Basic residues" evidence="11">
    <location>
        <begin position="1"/>
        <end position="12"/>
    </location>
</feature>
<dbReference type="PROSITE" id="PS50005">
    <property type="entry name" value="TPR"/>
    <property type="match status" value="1"/>
</dbReference>
<keyword evidence="9" id="KW-0206">Cytoskeleton</keyword>
<dbReference type="InterPro" id="IPR002182">
    <property type="entry name" value="NB-ARC"/>
</dbReference>
<evidence type="ECO:0000313" key="14">
    <source>
        <dbReference type="Proteomes" id="UP001590951"/>
    </source>
</evidence>
<dbReference type="Pfam" id="PF13424">
    <property type="entry name" value="TPR_12"/>
    <property type="match status" value="3"/>
</dbReference>
<comment type="similarity">
    <text evidence="2">Belongs to the kinesin light chain family.</text>
</comment>
<accession>A0ABR4B6W2</accession>
<evidence type="ECO:0000256" key="10">
    <source>
        <dbReference type="PROSITE-ProRule" id="PRU00339"/>
    </source>
</evidence>
<dbReference type="SUPFAM" id="SSF48452">
    <property type="entry name" value="TPR-like"/>
    <property type="match status" value="1"/>
</dbReference>
<comment type="caution">
    <text evidence="13">The sequence shown here is derived from an EMBL/GenBank/DDBJ whole genome shotgun (WGS) entry which is preliminary data.</text>
</comment>
<feature type="repeat" description="TPR" evidence="10">
    <location>
        <begin position="1032"/>
        <end position="1065"/>
    </location>
</feature>
<dbReference type="Pfam" id="PF13374">
    <property type="entry name" value="TPR_10"/>
    <property type="match status" value="2"/>
</dbReference>
<dbReference type="InterPro" id="IPR019734">
    <property type="entry name" value="TPR_rpt"/>
</dbReference>
<keyword evidence="3" id="KW-0963">Cytoplasm</keyword>
<dbReference type="InterPro" id="IPR027417">
    <property type="entry name" value="P-loop_NTPase"/>
</dbReference>
<dbReference type="SUPFAM" id="SSF53474">
    <property type="entry name" value="alpha/beta-Hydrolases"/>
    <property type="match status" value="1"/>
</dbReference>
<dbReference type="InterPro" id="IPR011990">
    <property type="entry name" value="TPR-like_helical_dom_sf"/>
</dbReference>
<keyword evidence="14" id="KW-1185">Reference proteome</keyword>
<dbReference type="EMBL" id="JBHFEH010000021">
    <property type="protein sequence ID" value="KAL2053355.1"/>
    <property type="molecule type" value="Genomic_DNA"/>
</dbReference>
<evidence type="ECO:0000256" key="9">
    <source>
        <dbReference type="ARBA" id="ARBA00023212"/>
    </source>
</evidence>
<protein>
    <recommendedName>
        <fullName evidence="12">NB-ARC domain-containing protein</fullName>
    </recommendedName>
</protein>
<dbReference type="PANTHER" id="PTHR45783">
    <property type="entry name" value="KINESIN LIGHT CHAIN"/>
    <property type="match status" value="1"/>
</dbReference>
<evidence type="ECO:0000259" key="12">
    <source>
        <dbReference type="Pfam" id="PF00931"/>
    </source>
</evidence>
<dbReference type="InterPro" id="IPR029058">
    <property type="entry name" value="AB_hydrolase_fold"/>
</dbReference>
<dbReference type="InterPro" id="IPR002151">
    <property type="entry name" value="Kinesin_light"/>
</dbReference>
<dbReference type="Gene3D" id="1.25.40.10">
    <property type="entry name" value="Tetratricopeptide repeat domain"/>
    <property type="match status" value="2"/>
</dbReference>
<dbReference type="Proteomes" id="UP001590951">
    <property type="component" value="Unassembled WGS sequence"/>
</dbReference>
<keyword evidence="8" id="KW-0505">Motor protein</keyword>
<comment type="subcellular location">
    <subcellularLocation>
        <location evidence="1">Cytoplasm</location>
        <location evidence="1">Cytoskeleton</location>
    </subcellularLocation>
</comment>
<keyword evidence="5" id="KW-0677">Repeat</keyword>
<evidence type="ECO:0000256" key="8">
    <source>
        <dbReference type="ARBA" id="ARBA00023175"/>
    </source>
</evidence>
<sequence length="1119" mass="126458">MDARIKRFFSKGRGKDKGSGNHGPANYPPHLDPRGDLVQSNTEEHISQSPTVSKENKAELKDEYGIKVLYGPDQPRADIVFVHGLTGSQLSTWTAPGATAPWPSLLLSDDIPDARISAFGYDADVVNLLGPAGQNRIRHHARNLLRGVADMWLDTGVDGLPILFVVHSLGGLVCENALTVANNAEQHERRVLECTKAIAFLGTPHRGSDLASWATIAGNMVKVVKPANTDILEVLKPSSEVLENLTQDFHTMLRSREQAQNPSIHITCFVEELPVSKAGKTFMVVPSKSATLERYPYVTIHANHIGMTKFKEKNNDYKSIALQLKRWIKELVVTEKIFDRTVGPAKSDPNTGNLIGLNVPKKSVSYFVTRTDILKELDTCLSTKPKATSVVLLGMGGSGKTQLALECCQRAEADSSFTTVIWIDASSPATVTQSYSIIALKIIGGSQSIADVEESMAIVERALQQQKGKWLAVLDNFDNPTYFQEHSIQHYIPKATDGRVLFTSRHASSERLGHVIRVSGMSDDESLDLLLQRPTLETTERQQGLAIAAMLGYLALALDQAGAYIRAQCLPLQDFGSHYKRRKKMILERVPEQWEYRRKLKETERETVLSVFVTWELSFKQISGSKEARDRKEHFLTLAAHFDNKCISQRYFEAYCSSENMEWMQTFMTGGEWDEYRYGDLVAECRKLSLLQTLDRRADGVQFSLHPVVGDWLKVRKEREEQKLYAEEFAGLLTCYIEGIRFDGLNLQVKQETLLHIDACVQNDRETVGDLRGSALEHRNYSISLFASCYQSSGRYDDAEELYKRVLAGREEKLGPDHPDTLGTVEDLAIIYSYKGRYNDAEELYKRALAGNKEKLGPDHPDTLRTVQNLASLYRDKGRYNDAEELYKRVLAGREEKLGPDHPDTLRTVENLTSLYRDKGRYSDAEELYKRILTGREEKLGPDHPDTLRTVQNLAIIYRDKGRYNDAEELYKRLLTGREEKLGPDHPETLRAVQNLAIIYRDKGRYNDAEELYMRILTGREEKLGPDHPDTLRTVQNLANLYSDKGRYNDAEELYKRVLAGREEKLGPDHPHTLWTVENLANIYSDKGRYNDAEELYKRVLAGREEKLGPDHPDTLGTV</sequence>
<evidence type="ECO:0000256" key="2">
    <source>
        <dbReference type="ARBA" id="ARBA00009622"/>
    </source>
</evidence>
<dbReference type="PRINTS" id="PR00381">
    <property type="entry name" value="KINESINLIGHT"/>
</dbReference>
<keyword evidence="7" id="KW-0175">Coiled coil</keyword>
<gene>
    <name evidence="13" type="ORF">ABVK25_006349</name>
</gene>
<keyword evidence="6 10" id="KW-0802">TPR repeat</keyword>
<dbReference type="SMART" id="SM00028">
    <property type="entry name" value="TPR"/>
    <property type="match status" value="8"/>
</dbReference>
<evidence type="ECO:0000256" key="4">
    <source>
        <dbReference type="ARBA" id="ARBA00022701"/>
    </source>
</evidence>
<reference evidence="13 14" key="1">
    <citation type="submission" date="2024-09" db="EMBL/GenBank/DDBJ databases">
        <title>Rethinking Asexuality: The Enigmatic Case of Functional Sexual Genes in Lepraria (Stereocaulaceae).</title>
        <authorList>
            <person name="Doellman M."/>
            <person name="Sun Y."/>
            <person name="Barcenas-Pena A."/>
            <person name="Lumbsch H.T."/>
            <person name="Grewe F."/>
        </authorList>
    </citation>
    <scope>NUCLEOTIDE SEQUENCE [LARGE SCALE GENOMIC DNA]</scope>
    <source>
        <strain evidence="13 14">Grewe 0041</strain>
    </source>
</reference>
<feature type="region of interest" description="Disordered" evidence="11">
    <location>
        <begin position="1"/>
        <end position="57"/>
    </location>
</feature>
<evidence type="ECO:0000313" key="13">
    <source>
        <dbReference type="EMBL" id="KAL2053355.1"/>
    </source>
</evidence>
<organism evidence="13 14">
    <name type="scientific">Lepraria finkii</name>
    <dbReference type="NCBI Taxonomy" id="1340010"/>
    <lineage>
        <taxon>Eukaryota</taxon>
        <taxon>Fungi</taxon>
        <taxon>Dikarya</taxon>
        <taxon>Ascomycota</taxon>
        <taxon>Pezizomycotina</taxon>
        <taxon>Lecanoromycetes</taxon>
        <taxon>OSLEUM clade</taxon>
        <taxon>Lecanoromycetidae</taxon>
        <taxon>Lecanorales</taxon>
        <taxon>Lecanorineae</taxon>
        <taxon>Stereocaulaceae</taxon>
        <taxon>Lepraria</taxon>
    </lineage>
</organism>
<dbReference type="Gene3D" id="3.40.50.1820">
    <property type="entry name" value="alpha/beta hydrolase"/>
    <property type="match status" value="1"/>
</dbReference>
<proteinExistence type="inferred from homology"/>
<evidence type="ECO:0000256" key="3">
    <source>
        <dbReference type="ARBA" id="ARBA00022490"/>
    </source>
</evidence>
<keyword evidence="4" id="KW-0493">Microtubule</keyword>
<dbReference type="SUPFAM" id="SSF52540">
    <property type="entry name" value="P-loop containing nucleoside triphosphate hydrolases"/>
    <property type="match status" value="1"/>
</dbReference>
<dbReference type="Pfam" id="PF00931">
    <property type="entry name" value="NB-ARC"/>
    <property type="match status" value="1"/>
</dbReference>
<evidence type="ECO:0000256" key="11">
    <source>
        <dbReference type="SAM" id="MobiDB-lite"/>
    </source>
</evidence>